<dbReference type="EMBL" id="FNGV01000004">
    <property type="protein sequence ID" value="SDM04647.1"/>
    <property type="molecule type" value="Genomic_DNA"/>
</dbReference>
<keyword evidence="2" id="KW-1185">Reference proteome</keyword>
<sequence length="122" mass="14291">MKIRIKGNTVRYRLTRTEVKIFCETGHFEEKTQFRDKTFIYELRTKAGLEHLDANFKENTITLYLPEKERERWGDSEQVGFQHTIVSASGAELSLLLEKDFTCLDETIEDQSDNYPNPLANK</sequence>
<gene>
    <name evidence="1" type="ORF">SAMN04488514_104253</name>
</gene>
<dbReference type="InterPro" id="IPR053825">
    <property type="entry name" value="DUF7009"/>
</dbReference>
<dbReference type="AlphaFoldDB" id="A0A1G9Q2C9"/>
<evidence type="ECO:0000313" key="1">
    <source>
        <dbReference type="EMBL" id="SDM04647.1"/>
    </source>
</evidence>
<dbReference type="OrthoDB" id="7060517at2"/>
<name>A0A1G9Q2C9_9FLAO</name>
<dbReference type="Pfam" id="PF22668">
    <property type="entry name" value="DUF7009"/>
    <property type="match status" value="1"/>
</dbReference>
<accession>A0A1G9Q2C9</accession>
<proteinExistence type="predicted"/>
<protein>
    <submittedName>
        <fullName evidence="1">Uncharacterized protein</fullName>
    </submittedName>
</protein>
<dbReference type="Proteomes" id="UP000199440">
    <property type="component" value="Unassembled WGS sequence"/>
</dbReference>
<reference evidence="1 2" key="1">
    <citation type="submission" date="2016-10" db="EMBL/GenBank/DDBJ databases">
        <authorList>
            <person name="de Groot N.N."/>
        </authorList>
    </citation>
    <scope>NUCLEOTIDE SEQUENCE [LARGE SCALE GENOMIC DNA]</scope>
    <source>
        <strain evidence="1 2">DSM 19886</strain>
    </source>
</reference>
<dbReference type="STRING" id="192904.SAMN04488514_104253"/>
<evidence type="ECO:0000313" key="2">
    <source>
        <dbReference type="Proteomes" id="UP000199440"/>
    </source>
</evidence>
<organism evidence="1 2">
    <name type="scientific">Kriegella aquimaris</name>
    <dbReference type="NCBI Taxonomy" id="192904"/>
    <lineage>
        <taxon>Bacteria</taxon>
        <taxon>Pseudomonadati</taxon>
        <taxon>Bacteroidota</taxon>
        <taxon>Flavobacteriia</taxon>
        <taxon>Flavobacteriales</taxon>
        <taxon>Flavobacteriaceae</taxon>
        <taxon>Kriegella</taxon>
    </lineage>
</organism>